<keyword evidence="1" id="KW-0812">Transmembrane</keyword>
<evidence type="ECO:0000313" key="2">
    <source>
        <dbReference type="EMBL" id="MBL5934094.1"/>
    </source>
</evidence>
<accession>A0AAP2F091</accession>
<dbReference type="AlphaFoldDB" id="A0AAP2F091"/>
<dbReference type="Proteomes" id="UP000653275">
    <property type="component" value="Unassembled WGS sequence"/>
</dbReference>
<dbReference type="RefSeq" id="WP_202665494.1">
    <property type="nucleotide sequence ID" value="NZ_JAENMR010000002.1"/>
</dbReference>
<dbReference type="EMBL" id="JAENMS010000002">
    <property type="protein sequence ID" value="MBL5934094.1"/>
    <property type="molecule type" value="Genomic_DNA"/>
</dbReference>
<protein>
    <submittedName>
        <fullName evidence="2">Uncharacterized protein</fullName>
    </submittedName>
</protein>
<reference evidence="2" key="1">
    <citation type="submission" date="2020-12" db="EMBL/GenBank/DDBJ databases">
        <title>Draft genome sequence of Enterobacter spp., Lelliottia spp. and Serratia spp. isolated from drinking water reservoirs and lakes.</title>
        <authorList>
            <person name="Reitter C."/>
            <person name="Neuhaus K."/>
            <person name="Huegler M."/>
        </authorList>
    </citation>
    <scope>NUCLEOTIDE SEQUENCE</scope>
    <source>
        <strain evidence="2">TZW15</strain>
    </source>
</reference>
<keyword evidence="1" id="KW-1133">Transmembrane helix</keyword>
<proteinExistence type="predicted"/>
<feature type="transmembrane region" description="Helical" evidence="1">
    <location>
        <begin position="6"/>
        <end position="25"/>
    </location>
</feature>
<keyword evidence="1" id="KW-0472">Membrane</keyword>
<evidence type="ECO:0000256" key="1">
    <source>
        <dbReference type="SAM" id="Phobius"/>
    </source>
</evidence>
<sequence length="163" mass="18994">MTLDWNVIITGLIAPILVLCVKTLLDMKLIRLFVKYFHWIPVRGMFRSNPISISGEWEQTWDSNDSINFPESVDRHSRSDIRQFGSYCYAEFTSKSDSYVLFGEIVGDFLVGEWYEKYDKKGYFGTVQLEIIDSNTMNGRWIGHSKTKHEVKGGMWCWKKASN</sequence>
<evidence type="ECO:0000313" key="3">
    <source>
        <dbReference type="Proteomes" id="UP000653275"/>
    </source>
</evidence>
<gene>
    <name evidence="2" type="ORF">I7V27_06415</name>
</gene>
<comment type="caution">
    <text evidence="2">The sequence shown here is derived from an EMBL/GenBank/DDBJ whole genome shotgun (WGS) entry which is preliminary data.</text>
</comment>
<name>A0AAP2F091_LELAM</name>
<organism evidence="2 3">
    <name type="scientific">Lelliottia amnigena</name>
    <name type="common">Enterobacter amnigenus</name>
    <dbReference type="NCBI Taxonomy" id="61646"/>
    <lineage>
        <taxon>Bacteria</taxon>
        <taxon>Pseudomonadati</taxon>
        <taxon>Pseudomonadota</taxon>
        <taxon>Gammaproteobacteria</taxon>
        <taxon>Enterobacterales</taxon>
        <taxon>Enterobacteriaceae</taxon>
        <taxon>Lelliottia</taxon>
    </lineage>
</organism>